<keyword evidence="1" id="KW-1133">Transmembrane helix</keyword>
<gene>
    <name evidence="3" type="ORF">NSK11_contig00021-0075</name>
</gene>
<dbReference type="EMBL" id="BBYQ01000021">
    <property type="protein sequence ID" value="GAP27652.1"/>
    <property type="molecule type" value="Genomic_DNA"/>
</dbReference>
<dbReference type="Pfam" id="PF09995">
    <property type="entry name" value="MPAB_Lcp_cat"/>
    <property type="match status" value="1"/>
</dbReference>
<evidence type="ECO:0000313" key="4">
    <source>
        <dbReference type="Proteomes" id="UP000037179"/>
    </source>
</evidence>
<keyword evidence="4" id="KW-1185">Reference proteome</keyword>
<evidence type="ECO:0000259" key="2">
    <source>
        <dbReference type="Pfam" id="PF09995"/>
    </source>
</evidence>
<comment type="caution">
    <text evidence="3">The sequence shown here is derived from an EMBL/GenBank/DDBJ whole genome shotgun (WGS) entry which is preliminary data.</text>
</comment>
<protein>
    <recommendedName>
        <fullName evidence="2">ER-bound oxygenase mpaB/mpaB'/Rubber oxygenase catalytic domain-containing protein</fullName>
    </recommendedName>
</protein>
<reference evidence="3 4" key="2">
    <citation type="journal article" date="2016" name="Genome Announc.">
        <title>Draft Genome Sequence of Erythromycin- and Oxytetracycline-Sensitive Nocardia seriolae Strain U-1 (NBRC 110359).</title>
        <authorList>
            <person name="Imajoh M."/>
            <person name="Sukeda M."/>
            <person name="Shimizu M."/>
            <person name="Yamane J."/>
            <person name="Ohnishi K."/>
            <person name="Oshima S."/>
        </authorList>
    </citation>
    <scope>NUCLEOTIDE SEQUENCE [LARGE SCALE GENOMIC DNA]</scope>
    <source>
        <strain evidence="3 4">U-1</strain>
    </source>
</reference>
<feature type="transmembrane region" description="Helical" evidence="1">
    <location>
        <begin position="77"/>
        <end position="99"/>
    </location>
</feature>
<dbReference type="InterPro" id="IPR037473">
    <property type="entry name" value="Lcp-like"/>
</dbReference>
<reference evidence="4" key="1">
    <citation type="submission" date="2015-07" db="EMBL/GenBank/DDBJ databases">
        <title>Nocardia seriolae U-1 whole genome shotgun sequence.</title>
        <authorList>
            <person name="Imajoh M."/>
            <person name="Fukumoto Y."/>
            <person name="Sukeda M."/>
            <person name="Yamane J."/>
            <person name="Yamasaki K."/>
            <person name="Shimizu M."/>
            <person name="Ohnishi K."/>
            <person name="Oshima S."/>
        </authorList>
    </citation>
    <scope>NUCLEOTIDE SEQUENCE [LARGE SCALE GENOMIC DNA]</scope>
    <source>
        <strain evidence="4">U-1</strain>
    </source>
</reference>
<sequence>MDRVVRGMFRTDTVIDTAVEDFATLGRGTGWRLLANALRDRDPNPPGAPDSLRELLTPLLTPPDWFDPDQVRRGAELWWRFAPAVIIGLGGTLMTAYAFGDLNKPQAMNSRSETMAARRYEETARWVLSATDPGTLAPGGTGFDATVRIRFVHAMVRHHLRLSGNWQRTAWGDPIHTTGMAITAHGFLLMPLAMYDLFDMPLTPDELDAIRQLWCWIAYLMGVPHDLRAHSIEDAQHITRAATIIFAPPDEDTEILTRALLRTGLRPDQILPQPLRRLSAPILRPLISTLVWGGTGRIVTAYSTPDGTPPRNHPLILTLRQLARTREYLRRSGKLGPDHHIAATQRRVLTTALDAMKAASAPLDPAHAVTRRA</sequence>
<keyword evidence="1" id="KW-0812">Transmembrane</keyword>
<name>A0ABC9YQE9_9NOCA</name>
<dbReference type="RefSeq" id="WP_033085829.1">
    <property type="nucleotide sequence ID" value="NZ_AP017900.1"/>
</dbReference>
<proteinExistence type="predicted"/>
<dbReference type="PANTHER" id="PTHR37539">
    <property type="entry name" value="SECRETED PROTEIN-RELATED"/>
    <property type="match status" value="1"/>
</dbReference>
<evidence type="ECO:0000256" key="1">
    <source>
        <dbReference type="SAM" id="Phobius"/>
    </source>
</evidence>
<dbReference type="AlphaFoldDB" id="A0ABC9YQE9"/>
<dbReference type="InterPro" id="IPR018713">
    <property type="entry name" value="MPAB/Lcp_cat_dom"/>
</dbReference>
<dbReference type="GeneID" id="93373946"/>
<organism evidence="3 4">
    <name type="scientific">Nocardia seriolae</name>
    <dbReference type="NCBI Taxonomy" id="37332"/>
    <lineage>
        <taxon>Bacteria</taxon>
        <taxon>Bacillati</taxon>
        <taxon>Actinomycetota</taxon>
        <taxon>Actinomycetes</taxon>
        <taxon>Mycobacteriales</taxon>
        <taxon>Nocardiaceae</taxon>
        <taxon>Nocardia</taxon>
    </lineage>
</organism>
<evidence type="ECO:0000313" key="3">
    <source>
        <dbReference type="EMBL" id="GAP27652.1"/>
    </source>
</evidence>
<feature type="domain" description="ER-bound oxygenase mpaB/mpaB'/Rubber oxygenase catalytic" evidence="2">
    <location>
        <begin position="103"/>
        <end position="293"/>
    </location>
</feature>
<dbReference type="PANTHER" id="PTHR37539:SF1">
    <property type="entry name" value="ER-BOUND OXYGENASE MPAB_MPAB'_RUBBER OXYGENASE CATALYTIC DOMAIN-CONTAINING PROTEIN"/>
    <property type="match status" value="1"/>
</dbReference>
<dbReference type="Proteomes" id="UP000037179">
    <property type="component" value="Unassembled WGS sequence"/>
</dbReference>
<keyword evidence="1" id="KW-0472">Membrane</keyword>
<accession>A0ABC9YQE9</accession>